<keyword evidence="5" id="KW-1185">Reference proteome</keyword>
<feature type="repeat" description="PPR" evidence="3">
    <location>
        <begin position="96"/>
        <end position="130"/>
    </location>
</feature>
<dbReference type="Proteomes" id="UP001064489">
    <property type="component" value="Chromosome 5"/>
</dbReference>
<dbReference type="Gene3D" id="1.25.40.10">
    <property type="entry name" value="Tetratricopeptide repeat domain"/>
    <property type="match status" value="2"/>
</dbReference>
<dbReference type="AlphaFoldDB" id="A0AAD5NTA5"/>
<dbReference type="InterPro" id="IPR002885">
    <property type="entry name" value="PPR_rpt"/>
</dbReference>
<evidence type="ECO:0000313" key="5">
    <source>
        <dbReference type="Proteomes" id="UP001064489"/>
    </source>
</evidence>
<feature type="repeat" description="PPR" evidence="3">
    <location>
        <begin position="131"/>
        <end position="165"/>
    </location>
</feature>
<evidence type="ECO:0008006" key="6">
    <source>
        <dbReference type="Google" id="ProtNLM"/>
    </source>
</evidence>
<protein>
    <recommendedName>
        <fullName evidence="6">Pentatricopeptide repeat-containing protein</fullName>
    </recommendedName>
</protein>
<accession>A0AAD5NTA5</accession>
<sequence>MESYLCPSFLPLHTQILNQKTQTKLGFLNSFMGNANRSVKIDLHEAFHFFDYMIHMQPTPPMSCFNILFTTLVKNKHYGDVISLHTRVNSVGLVPNLITSNILINCCCKMSRVGDGFVVFGTLLRRGFNPIVVTFNCLIKGLCKEGRMMEATRLLKKMISFGCRPNVVTYGTLWK</sequence>
<evidence type="ECO:0000256" key="2">
    <source>
        <dbReference type="ARBA" id="ARBA00022737"/>
    </source>
</evidence>
<comment type="caution">
    <text evidence="4">The sequence shown here is derived from an EMBL/GenBank/DDBJ whole genome shotgun (WGS) entry which is preliminary data.</text>
</comment>
<name>A0AAD5NTA5_ACENE</name>
<evidence type="ECO:0000256" key="1">
    <source>
        <dbReference type="ARBA" id="ARBA00007626"/>
    </source>
</evidence>
<evidence type="ECO:0000256" key="3">
    <source>
        <dbReference type="PROSITE-ProRule" id="PRU00708"/>
    </source>
</evidence>
<gene>
    <name evidence="4" type="ORF">LWI28_028399</name>
</gene>
<dbReference type="NCBIfam" id="TIGR00756">
    <property type="entry name" value="PPR"/>
    <property type="match status" value="2"/>
</dbReference>
<evidence type="ECO:0000313" key="4">
    <source>
        <dbReference type="EMBL" id="KAI9178602.1"/>
    </source>
</evidence>
<dbReference type="EMBL" id="JAJSOW010000102">
    <property type="protein sequence ID" value="KAI9178602.1"/>
    <property type="molecule type" value="Genomic_DNA"/>
</dbReference>
<dbReference type="InterPro" id="IPR011990">
    <property type="entry name" value="TPR-like_helical_dom_sf"/>
</dbReference>
<reference evidence="4" key="1">
    <citation type="journal article" date="2022" name="Plant J.">
        <title>Strategies of tolerance reflected in two North American maple genomes.</title>
        <authorList>
            <person name="McEvoy S.L."/>
            <person name="Sezen U.U."/>
            <person name="Trouern-Trend A."/>
            <person name="McMahon S.M."/>
            <person name="Schaberg P.G."/>
            <person name="Yang J."/>
            <person name="Wegrzyn J.L."/>
            <person name="Swenson N.G."/>
        </authorList>
    </citation>
    <scope>NUCLEOTIDE SEQUENCE</scope>
    <source>
        <strain evidence="4">91603</strain>
    </source>
</reference>
<dbReference type="PROSITE" id="PS51375">
    <property type="entry name" value="PPR"/>
    <property type="match status" value="2"/>
</dbReference>
<comment type="similarity">
    <text evidence="1">Belongs to the PPR family. P subfamily.</text>
</comment>
<dbReference type="Pfam" id="PF13041">
    <property type="entry name" value="PPR_2"/>
    <property type="match status" value="1"/>
</dbReference>
<proteinExistence type="inferred from homology"/>
<keyword evidence="2" id="KW-0677">Repeat</keyword>
<dbReference type="PANTHER" id="PTHR47941">
    <property type="entry name" value="PENTATRICOPEPTIDE REPEAT-CONTAINING PROTEIN 3, MITOCHONDRIAL"/>
    <property type="match status" value="1"/>
</dbReference>
<dbReference type="Pfam" id="PF01535">
    <property type="entry name" value="PPR"/>
    <property type="match status" value="1"/>
</dbReference>
<organism evidence="4 5">
    <name type="scientific">Acer negundo</name>
    <name type="common">Box elder</name>
    <dbReference type="NCBI Taxonomy" id="4023"/>
    <lineage>
        <taxon>Eukaryota</taxon>
        <taxon>Viridiplantae</taxon>
        <taxon>Streptophyta</taxon>
        <taxon>Embryophyta</taxon>
        <taxon>Tracheophyta</taxon>
        <taxon>Spermatophyta</taxon>
        <taxon>Magnoliopsida</taxon>
        <taxon>eudicotyledons</taxon>
        <taxon>Gunneridae</taxon>
        <taxon>Pentapetalae</taxon>
        <taxon>rosids</taxon>
        <taxon>malvids</taxon>
        <taxon>Sapindales</taxon>
        <taxon>Sapindaceae</taxon>
        <taxon>Hippocastanoideae</taxon>
        <taxon>Acereae</taxon>
        <taxon>Acer</taxon>
    </lineage>
</organism>
<reference evidence="4" key="2">
    <citation type="submission" date="2023-02" db="EMBL/GenBank/DDBJ databases">
        <authorList>
            <person name="Swenson N.G."/>
            <person name="Wegrzyn J.L."/>
            <person name="Mcevoy S.L."/>
        </authorList>
    </citation>
    <scope>NUCLEOTIDE SEQUENCE</scope>
    <source>
        <strain evidence="4">91603</strain>
        <tissue evidence="4">Leaf</tissue>
    </source>
</reference>